<dbReference type="OrthoDB" id="5367052at2759"/>
<evidence type="ECO:0000313" key="3">
    <source>
        <dbReference type="Proteomes" id="UP000887229"/>
    </source>
</evidence>
<feature type="compositionally biased region" description="Pro residues" evidence="1">
    <location>
        <begin position="245"/>
        <end position="256"/>
    </location>
</feature>
<keyword evidence="3" id="KW-1185">Reference proteome</keyword>
<feature type="compositionally biased region" description="Polar residues" evidence="1">
    <location>
        <begin position="396"/>
        <end position="417"/>
    </location>
</feature>
<feature type="compositionally biased region" description="Low complexity" evidence="1">
    <location>
        <begin position="651"/>
        <end position="668"/>
    </location>
</feature>
<feature type="compositionally biased region" description="Basic and acidic residues" evidence="1">
    <location>
        <begin position="722"/>
        <end position="732"/>
    </location>
</feature>
<sequence>MSSARDRMRLGLNPLTTSLGSYNPHHPGEPISAISMASSHLPSAQTPGSALQPYNPQEWVASPGQTADRQAHYAGDTQGGPPPPPPPYSPPRSQQPRPMSSIMDQASVLTSTPPPPRIPAQNLHRPSSDPPANQSFPPPPGAGGRGASRERRFGLPAFGRRSRESDQQMPVTPEPPSLMPTIRQSIGPGPSIFTPEAMRPLSTASNFSQSGPPAARRAVSAGAVETPTSARSRSGSHHGLDPGIAIPPPPPGPPPSSSRSQSVQGLDRATVPIISPPTRRPRISAVPTLGPVPPTPAGWVDEPAQTDQSSSSQGVLTIDVETAQHAENIPEPLGSSNSASGLNRARAVRHDKTILQRRAESRTRQGGRGSIDERTRPGGIADIFVPGCSAEASTRPLKTTPRSASDSRGENPQTGESSAMADSRNSTPRLAANSRHVQSLEAGTPPFSPFPAKSAHRSSALGPIAPKSLPTPPPQVRSASSHNPREGSRPPPFVQTPLSKHLVVTQSAEQFATGTIERFQTFAAAEASAATDTDRVRLFAAFMVSESRIRRERYATSIGAMGSEIFDLTRDLFRPMVTTRRSSAASQDGWTPEASEPEYQQNGSWSSTPAEAGPSSAPGSARLPPSPSGGQNAATTTSNFMPSLSPILSMSVSDRYGDGSSRGRPSSRWWEVDSQGDPSRRFERSKRESKYMGVPKDQWAEADPVHTSHGAHSEQGSSAEYPPEKVGWHEPEDAASTPQPARFFQDTAGSTPSPAPGNRKFVDVSRLVTLPPPYPRHHPAVNNSHPELASIRGSVRTLSDFNEIDEIKQRFKTASTGRRNDLEGQLSEQRQALRANLQQEINAGNLGYTDAGAIEADAQAQENVKKRDLEKQEYEAFQTEVVVPVNALLTSRIDTATALHNDLARRLFANGQNDVDMPQEEGDDRPELLEKLTLLKWIFEARESLHRAIYDILSDRNARFREVVTTPYRLSGNTEKLRNAEAFFNADNAKREYDYANEVLDRAREFRSVVDDAVQRGVALQSSAFWDIAPPLCNLLDSIPPTLEGFNIQIPPAEYTENPSYKDHPMQYLLTLIHHTEKSTYQFIEAHTNLLCLLHEAREAVVNAKARVLATQTEDHQGKPVAAKEREGRARAMKRTEDLRLTEDLKEKVRVVEDQWKNALAESIGNVKERIGEWLLETGGWDETLIEEGGLSFEREGTNV</sequence>
<organism evidence="2 3">
    <name type="scientific">Emericellopsis atlantica</name>
    <dbReference type="NCBI Taxonomy" id="2614577"/>
    <lineage>
        <taxon>Eukaryota</taxon>
        <taxon>Fungi</taxon>
        <taxon>Dikarya</taxon>
        <taxon>Ascomycota</taxon>
        <taxon>Pezizomycotina</taxon>
        <taxon>Sordariomycetes</taxon>
        <taxon>Hypocreomycetidae</taxon>
        <taxon>Hypocreales</taxon>
        <taxon>Bionectriaceae</taxon>
        <taxon>Emericellopsis</taxon>
    </lineage>
</organism>
<gene>
    <name evidence="2" type="ORF">F5Z01DRAFT_667864</name>
</gene>
<dbReference type="GeneID" id="70295212"/>
<evidence type="ECO:0000256" key="1">
    <source>
        <dbReference type="SAM" id="MobiDB-lite"/>
    </source>
</evidence>
<dbReference type="Proteomes" id="UP000887229">
    <property type="component" value="Unassembled WGS sequence"/>
</dbReference>
<accession>A0A9P7ZEF3</accession>
<comment type="caution">
    <text evidence="2">The sequence shown here is derived from an EMBL/GenBank/DDBJ whole genome shotgun (WGS) entry which is preliminary data.</text>
</comment>
<reference evidence="2" key="1">
    <citation type="journal article" date="2021" name="IMA Fungus">
        <title>Genomic characterization of three marine fungi, including Emericellopsis atlantica sp. nov. with signatures of a generalist lifestyle and marine biomass degradation.</title>
        <authorList>
            <person name="Hagestad O.C."/>
            <person name="Hou L."/>
            <person name="Andersen J.H."/>
            <person name="Hansen E.H."/>
            <person name="Altermark B."/>
            <person name="Li C."/>
            <person name="Kuhnert E."/>
            <person name="Cox R.J."/>
            <person name="Crous P.W."/>
            <person name="Spatafora J.W."/>
            <person name="Lail K."/>
            <person name="Amirebrahimi M."/>
            <person name="Lipzen A."/>
            <person name="Pangilinan J."/>
            <person name="Andreopoulos W."/>
            <person name="Hayes R.D."/>
            <person name="Ng V."/>
            <person name="Grigoriev I.V."/>
            <person name="Jackson S.A."/>
            <person name="Sutton T.D.S."/>
            <person name="Dobson A.D.W."/>
            <person name="Rama T."/>
        </authorList>
    </citation>
    <scope>NUCLEOTIDE SEQUENCE</scope>
    <source>
        <strain evidence="2">TS7</strain>
    </source>
</reference>
<feature type="compositionally biased region" description="Polar residues" evidence="1">
    <location>
        <begin position="102"/>
        <end position="111"/>
    </location>
</feature>
<dbReference type="RefSeq" id="XP_046113872.1">
    <property type="nucleotide sequence ID" value="XM_046264309.1"/>
</dbReference>
<feature type="compositionally biased region" description="Pro residues" evidence="1">
    <location>
        <begin position="80"/>
        <end position="90"/>
    </location>
</feature>
<dbReference type="EMBL" id="MU251287">
    <property type="protein sequence ID" value="KAG9249948.1"/>
    <property type="molecule type" value="Genomic_DNA"/>
</dbReference>
<feature type="compositionally biased region" description="Polar residues" evidence="1">
    <location>
        <begin position="202"/>
        <end position="211"/>
    </location>
</feature>
<protein>
    <submittedName>
        <fullName evidence="2">Uncharacterized protein</fullName>
    </submittedName>
</protein>
<feature type="compositionally biased region" description="Basic and acidic residues" evidence="1">
    <location>
        <begin position="678"/>
        <end position="690"/>
    </location>
</feature>
<name>A0A9P7ZEF3_9HYPO</name>
<feature type="region of interest" description="Disordered" evidence="1">
    <location>
        <begin position="1"/>
        <end position="314"/>
    </location>
</feature>
<feature type="compositionally biased region" description="Polar residues" evidence="1">
    <location>
        <begin position="35"/>
        <end position="55"/>
    </location>
</feature>
<proteinExistence type="predicted"/>
<feature type="region of interest" description="Disordered" evidence="1">
    <location>
        <begin position="579"/>
        <end position="759"/>
    </location>
</feature>
<dbReference type="AlphaFoldDB" id="A0A9P7ZEF3"/>
<feature type="compositionally biased region" description="Polar residues" evidence="1">
    <location>
        <begin position="579"/>
        <end position="589"/>
    </location>
</feature>
<feature type="compositionally biased region" description="Low complexity" evidence="1">
    <location>
        <begin position="606"/>
        <end position="623"/>
    </location>
</feature>
<feature type="compositionally biased region" description="Polar residues" evidence="1">
    <location>
        <begin position="305"/>
        <end position="314"/>
    </location>
</feature>
<feature type="compositionally biased region" description="Basic and acidic residues" evidence="1">
    <location>
        <begin position="348"/>
        <end position="363"/>
    </location>
</feature>
<feature type="compositionally biased region" description="Polar residues" evidence="1">
    <location>
        <begin position="631"/>
        <end position="650"/>
    </location>
</feature>
<feature type="region of interest" description="Disordered" evidence="1">
    <location>
        <begin position="327"/>
        <end position="496"/>
    </location>
</feature>
<evidence type="ECO:0000313" key="2">
    <source>
        <dbReference type="EMBL" id="KAG9249948.1"/>
    </source>
</evidence>